<keyword evidence="2" id="KW-0472">Membrane</keyword>
<feature type="transmembrane region" description="Helical" evidence="2">
    <location>
        <begin position="270"/>
        <end position="290"/>
    </location>
</feature>
<feature type="transmembrane region" description="Helical" evidence="2">
    <location>
        <begin position="426"/>
        <end position="446"/>
    </location>
</feature>
<feature type="transmembrane region" description="Helical" evidence="2">
    <location>
        <begin position="342"/>
        <end position="368"/>
    </location>
</feature>
<evidence type="ECO:0000313" key="3">
    <source>
        <dbReference type="EMBL" id="ROO88670.1"/>
    </source>
</evidence>
<keyword evidence="4" id="KW-1185">Reference proteome</keyword>
<name>A0A3N1D5A2_9ACTN</name>
<keyword evidence="2" id="KW-0812">Transmembrane</keyword>
<dbReference type="AlphaFoldDB" id="A0A3N1D5A2"/>
<comment type="caution">
    <text evidence="3">The sequence shown here is derived from an EMBL/GenBank/DDBJ whole genome shotgun (WGS) entry which is preliminary data.</text>
</comment>
<feature type="transmembrane region" description="Helical" evidence="2">
    <location>
        <begin position="404"/>
        <end position="420"/>
    </location>
</feature>
<accession>A0A3N1D5A2</accession>
<evidence type="ECO:0008006" key="5">
    <source>
        <dbReference type="Google" id="ProtNLM"/>
    </source>
</evidence>
<evidence type="ECO:0000256" key="2">
    <source>
        <dbReference type="SAM" id="Phobius"/>
    </source>
</evidence>
<evidence type="ECO:0000313" key="4">
    <source>
        <dbReference type="Proteomes" id="UP000272400"/>
    </source>
</evidence>
<proteinExistence type="predicted"/>
<keyword evidence="2" id="KW-1133">Transmembrane helix</keyword>
<feature type="compositionally biased region" description="Low complexity" evidence="1">
    <location>
        <begin position="20"/>
        <end position="35"/>
    </location>
</feature>
<dbReference type="EMBL" id="RJKE01000001">
    <property type="protein sequence ID" value="ROO88670.1"/>
    <property type="molecule type" value="Genomic_DNA"/>
</dbReference>
<dbReference type="RefSeq" id="WP_170201662.1">
    <property type="nucleotide sequence ID" value="NZ_RJKE01000001.1"/>
</dbReference>
<feature type="transmembrane region" description="Helical" evidence="2">
    <location>
        <begin position="297"/>
        <end position="322"/>
    </location>
</feature>
<organism evidence="3 4">
    <name type="scientific">Actinocorallia herbida</name>
    <dbReference type="NCBI Taxonomy" id="58109"/>
    <lineage>
        <taxon>Bacteria</taxon>
        <taxon>Bacillati</taxon>
        <taxon>Actinomycetota</taxon>
        <taxon>Actinomycetes</taxon>
        <taxon>Streptosporangiales</taxon>
        <taxon>Thermomonosporaceae</taxon>
        <taxon>Actinocorallia</taxon>
    </lineage>
</organism>
<reference evidence="3 4" key="1">
    <citation type="submission" date="2018-11" db="EMBL/GenBank/DDBJ databases">
        <title>Sequencing the genomes of 1000 actinobacteria strains.</title>
        <authorList>
            <person name="Klenk H.-P."/>
        </authorList>
    </citation>
    <scope>NUCLEOTIDE SEQUENCE [LARGE SCALE GENOMIC DNA]</scope>
    <source>
        <strain evidence="3 4">DSM 44254</strain>
    </source>
</reference>
<feature type="transmembrane region" description="Helical" evidence="2">
    <location>
        <begin position="67"/>
        <end position="89"/>
    </location>
</feature>
<sequence>MSEPVGEGEPPEPPEPSQRPEPSGASASEPASAGRLDAAERAELARLRTEVAELKAGRRTPGHTARAVGAVVLIVLGCLLAPLAVVAAWSGGQIADADRYVDTVAPLAESPAVQNAVADRVTTEIVDRLDVPKLVDEALNALEGRGLPAQLGDRLNGLSGPLENALTSFIRDKALDFVKSDTFETLWVRANRQAHTQLNAVLSGQGSKVLKTEGTTVSLDLGPVITEVKQRLVARGLGAAGAIPEIHPTFEVFDSPALVKAQRWYQILGALRWVLPVLSLILITAGVYTARGHRRALIAAALGVVGAMLLLALALLAGRAYFLDAVAVRGLNTAAAGAMYDALITFLRSTLRMVAVVALVVGAGAFLTGRSAAAVRTRETLSAGLARLRGRDHGSRWVYDHRRLLRTGLVLVAILVFFFWNYPTGLVVLLITLLVLLALAVVEALARPPDG</sequence>
<gene>
    <name evidence="3" type="ORF">EDD29_6344</name>
</gene>
<protein>
    <recommendedName>
        <fullName evidence="5">Integral membrane protein</fullName>
    </recommendedName>
</protein>
<evidence type="ECO:0000256" key="1">
    <source>
        <dbReference type="SAM" id="MobiDB-lite"/>
    </source>
</evidence>
<feature type="region of interest" description="Disordered" evidence="1">
    <location>
        <begin position="1"/>
        <end position="35"/>
    </location>
</feature>
<dbReference type="Proteomes" id="UP000272400">
    <property type="component" value="Unassembled WGS sequence"/>
</dbReference>